<evidence type="ECO:0000259" key="5">
    <source>
        <dbReference type="Pfam" id="PF04055"/>
    </source>
</evidence>
<gene>
    <name evidence="6" type="ORF">AV274_1820</name>
</gene>
<dbReference type="GO" id="GO:0046872">
    <property type="term" value="F:metal ion binding"/>
    <property type="evidence" value="ECO:0007669"/>
    <property type="project" value="UniProtKB-KW"/>
</dbReference>
<protein>
    <submittedName>
        <fullName evidence="6">Radical SAM domain protein</fullName>
    </submittedName>
</protein>
<reference evidence="6 7" key="1">
    <citation type="submission" date="2016-05" db="EMBL/GenBank/DDBJ databases">
        <title>Nuclear genome of Blastocystis sp. subtype 1 NandII.</title>
        <authorList>
            <person name="Gentekaki E."/>
            <person name="Curtis B."/>
            <person name="Stairs C."/>
            <person name="Eme L."/>
            <person name="Herman E."/>
            <person name="Klimes V."/>
            <person name="Arias M.C."/>
            <person name="Elias M."/>
            <person name="Hilliou F."/>
            <person name="Klute M."/>
            <person name="Malik S.-B."/>
            <person name="Pightling A."/>
            <person name="Rachubinski R."/>
            <person name="Salas D."/>
            <person name="Schlacht A."/>
            <person name="Suga H."/>
            <person name="Archibald J."/>
            <person name="Ball S.G."/>
            <person name="Clark G."/>
            <person name="Dacks J."/>
            <person name="Van Der Giezen M."/>
            <person name="Tsaousis A."/>
            <person name="Roger A."/>
        </authorList>
    </citation>
    <scope>NUCLEOTIDE SEQUENCE [LARGE SCALE GENOMIC DNA]</scope>
    <source>
        <strain evidence="7">ATCC 50177 / NandII</strain>
    </source>
</reference>
<evidence type="ECO:0000256" key="2">
    <source>
        <dbReference type="ARBA" id="ARBA00022723"/>
    </source>
</evidence>
<dbReference type="STRING" id="478820.A0A196SJS9"/>
<keyword evidence="2" id="KW-0479">Metal-binding</keyword>
<dbReference type="Gene3D" id="3.20.20.70">
    <property type="entry name" value="Aldolase class I"/>
    <property type="match status" value="1"/>
</dbReference>
<dbReference type="Proteomes" id="UP000078348">
    <property type="component" value="Unassembled WGS sequence"/>
</dbReference>
<evidence type="ECO:0000313" key="7">
    <source>
        <dbReference type="Proteomes" id="UP000078348"/>
    </source>
</evidence>
<evidence type="ECO:0000256" key="3">
    <source>
        <dbReference type="ARBA" id="ARBA00023004"/>
    </source>
</evidence>
<dbReference type="GO" id="GO:0016491">
    <property type="term" value="F:oxidoreductase activity"/>
    <property type="evidence" value="ECO:0007669"/>
    <property type="project" value="InterPro"/>
</dbReference>
<dbReference type="Pfam" id="PF04055">
    <property type="entry name" value="Radical_SAM"/>
    <property type="match status" value="1"/>
</dbReference>
<dbReference type="PANTHER" id="PTHR43273:SF2">
    <property type="entry name" value="RADICAL SAM CORE DOMAIN-CONTAINING PROTEIN"/>
    <property type="match status" value="1"/>
</dbReference>
<dbReference type="SFLD" id="SFLDS00029">
    <property type="entry name" value="Radical_SAM"/>
    <property type="match status" value="1"/>
</dbReference>
<dbReference type="OrthoDB" id="429626at2759"/>
<comment type="caution">
    <text evidence="6">The sequence shown here is derived from an EMBL/GenBank/DDBJ whole genome shotgun (WGS) entry which is preliminary data.</text>
</comment>
<evidence type="ECO:0000256" key="1">
    <source>
        <dbReference type="ARBA" id="ARBA00022691"/>
    </source>
</evidence>
<accession>A0A196SJS9</accession>
<dbReference type="GO" id="GO:0051536">
    <property type="term" value="F:iron-sulfur cluster binding"/>
    <property type="evidence" value="ECO:0007669"/>
    <property type="project" value="UniProtKB-KW"/>
</dbReference>
<dbReference type="SFLD" id="SFLDG01104">
    <property type="entry name" value="Uncharacterised_Radical_SAM_Su"/>
    <property type="match status" value="1"/>
</dbReference>
<dbReference type="PANTHER" id="PTHR43273">
    <property type="entry name" value="ANAEROBIC SULFATASE-MATURATING ENZYME HOMOLOG ASLB-RELATED"/>
    <property type="match status" value="1"/>
</dbReference>
<proteinExistence type="predicted"/>
<dbReference type="EMBL" id="LXWW01000079">
    <property type="protein sequence ID" value="OAO16442.1"/>
    <property type="molecule type" value="Genomic_DNA"/>
</dbReference>
<organism evidence="6 7">
    <name type="scientific">Blastocystis sp. subtype 1 (strain ATCC 50177 / NandII)</name>
    <dbReference type="NCBI Taxonomy" id="478820"/>
    <lineage>
        <taxon>Eukaryota</taxon>
        <taxon>Sar</taxon>
        <taxon>Stramenopiles</taxon>
        <taxon>Bigyra</taxon>
        <taxon>Opalozoa</taxon>
        <taxon>Opalinata</taxon>
        <taxon>Blastocystidae</taxon>
        <taxon>Blastocystis</taxon>
    </lineage>
</organism>
<dbReference type="SFLD" id="SFLDG01067">
    <property type="entry name" value="SPASM/twitch_domain_containing"/>
    <property type="match status" value="1"/>
</dbReference>
<dbReference type="InterPro" id="IPR007197">
    <property type="entry name" value="rSAM"/>
</dbReference>
<name>A0A196SJS9_BLAHN</name>
<dbReference type="SUPFAM" id="SSF102114">
    <property type="entry name" value="Radical SAM enzymes"/>
    <property type="match status" value="1"/>
</dbReference>
<dbReference type="AlphaFoldDB" id="A0A196SJS9"/>
<keyword evidence="1" id="KW-0949">S-adenosyl-L-methionine</keyword>
<evidence type="ECO:0000256" key="4">
    <source>
        <dbReference type="ARBA" id="ARBA00023014"/>
    </source>
</evidence>
<sequence>MLVFITLTQSCNLTCTYCGSDENYEDIENITIDEYERDTHPKEMTYDLSKLEPFKEIDDLTICFYGGEPLLKNRTIYKIMDMFPKARFCLQTNATLLKTVRDDYLMKMDTILCSIDGRPEITNKCRGKGTYERIIENVECIKAKGFKNDIVARMTVSVSQGGDIYEEVMHLINKGFRHVHWQLDCNWDTPDNERIEEWCQWRDTSYNPGITRLADEFERELENGRILPIAPFTGVLYSMLIGEKVTGVRCGSGMTSFNITTGGGVSTCPIAAELDCVTYITKEGFHPKKLYNAELIGEPCTSCDILHECGGRCLYANQTKWWGEDGFQEVCKSIRHLMKEMHRILPAVQKSIESGKFTVEDFHYPAYNNSIEVIP</sequence>
<dbReference type="InterPro" id="IPR058240">
    <property type="entry name" value="rSAM_sf"/>
</dbReference>
<dbReference type="NCBIfam" id="TIGR04084">
    <property type="entry name" value="rSAM_AF0577"/>
    <property type="match status" value="1"/>
</dbReference>
<keyword evidence="7" id="KW-1185">Reference proteome</keyword>
<dbReference type="InterPro" id="IPR023819">
    <property type="entry name" value="Pep-mod_rSAM_AF0577"/>
</dbReference>
<keyword evidence="4" id="KW-0411">Iron-sulfur</keyword>
<keyword evidence="3" id="KW-0408">Iron</keyword>
<dbReference type="InterPro" id="IPR023867">
    <property type="entry name" value="Sulphatase_maturase_rSAM"/>
</dbReference>
<dbReference type="CDD" id="cd01335">
    <property type="entry name" value="Radical_SAM"/>
    <property type="match status" value="1"/>
</dbReference>
<dbReference type="InterPro" id="IPR013785">
    <property type="entry name" value="Aldolase_TIM"/>
</dbReference>
<feature type="domain" description="Radical SAM core" evidence="5">
    <location>
        <begin position="6"/>
        <end position="156"/>
    </location>
</feature>
<evidence type="ECO:0000313" key="6">
    <source>
        <dbReference type="EMBL" id="OAO16442.1"/>
    </source>
</evidence>